<comment type="caution">
    <text evidence="1">The sequence shown here is derived from an EMBL/GenBank/DDBJ whole genome shotgun (WGS) entry which is preliminary data.</text>
</comment>
<proteinExistence type="predicted"/>
<evidence type="ECO:0000313" key="1">
    <source>
        <dbReference type="EMBL" id="KAL1835608.1"/>
    </source>
</evidence>
<sequence>MQSECETDETAPGFGMLASSHRIEPNHGVEMFGSWHRVSVVPRELVATPFWAAFMLMKK</sequence>
<gene>
    <name evidence="1" type="ORF">VTJ49DRAFT_6340</name>
</gene>
<dbReference type="EMBL" id="JAZGSY010000591">
    <property type="protein sequence ID" value="KAL1835608.1"/>
    <property type="molecule type" value="Genomic_DNA"/>
</dbReference>
<keyword evidence="2" id="KW-1185">Reference proteome</keyword>
<organism evidence="1 2">
    <name type="scientific">Humicola insolens</name>
    <name type="common">Soft-rot fungus</name>
    <dbReference type="NCBI Taxonomy" id="85995"/>
    <lineage>
        <taxon>Eukaryota</taxon>
        <taxon>Fungi</taxon>
        <taxon>Dikarya</taxon>
        <taxon>Ascomycota</taxon>
        <taxon>Pezizomycotina</taxon>
        <taxon>Sordariomycetes</taxon>
        <taxon>Sordariomycetidae</taxon>
        <taxon>Sordariales</taxon>
        <taxon>Chaetomiaceae</taxon>
        <taxon>Mycothermus</taxon>
    </lineage>
</organism>
<evidence type="ECO:0000313" key="2">
    <source>
        <dbReference type="Proteomes" id="UP001583172"/>
    </source>
</evidence>
<reference evidence="1 2" key="1">
    <citation type="journal article" date="2024" name="Commun. Biol.">
        <title>Comparative genomic analysis of thermophilic fungi reveals convergent evolutionary adaptations and gene losses.</title>
        <authorList>
            <person name="Steindorff A.S."/>
            <person name="Aguilar-Pontes M.V."/>
            <person name="Robinson A.J."/>
            <person name="Andreopoulos B."/>
            <person name="LaButti K."/>
            <person name="Kuo A."/>
            <person name="Mondo S."/>
            <person name="Riley R."/>
            <person name="Otillar R."/>
            <person name="Haridas S."/>
            <person name="Lipzen A."/>
            <person name="Grimwood J."/>
            <person name="Schmutz J."/>
            <person name="Clum A."/>
            <person name="Reid I.D."/>
            <person name="Moisan M.C."/>
            <person name="Butler G."/>
            <person name="Nguyen T.T.M."/>
            <person name="Dewar K."/>
            <person name="Conant G."/>
            <person name="Drula E."/>
            <person name="Henrissat B."/>
            <person name="Hansel C."/>
            <person name="Singer S."/>
            <person name="Hutchinson M.I."/>
            <person name="de Vries R.P."/>
            <person name="Natvig D.O."/>
            <person name="Powell A.J."/>
            <person name="Tsang A."/>
            <person name="Grigoriev I.V."/>
        </authorList>
    </citation>
    <scope>NUCLEOTIDE SEQUENCE [LARGE SCALE GENOMIC DNA]</scope>
    <source>
        <strain evidence="1 2">CBS 620.91</strain>
    </source>
</reference>
<accession>A0ABR3V2U8</accession>
<dbReference type="Proteomes" id="UP001583172">
    <property type="component" value="Unassembled WGS sequence"/>
</dbReference>
<protein>
    <submittedName>
        <fullName evidence="1">Uncharacterized protein</fullName>
    </submittedName>
</protein>
<name>A0ABR3V2U8_HUMIN</name>